<feature type="domain" description="Flagellar hook-associated protein FlgK helical" evidence="10">
    <location>
        <begin position="103"/>
        <end position="225"/>
    </location>
</feature>
<dbReference type="GO" id="GO:0005198">
    <property type="term" value="F:structural molecule activity"/>
    <property type="evidence" value="ECO:0007669"/>
    <property type="project" value="UniProtKB-UniRule"/>
</dbReference>
<dbReference type="PRINTS" id="PR01005">
    <property type="entry name" value="FLGHOOKAP1"/>
</dbReference>
<dbReference type="Pfam" id="PF00460">
    <property type="entry name" value="Flg_bb_rod"/>
    <property type="match status" value="1"/>
</dbReference>
<dbReference type="EMBL" id="CDNY01000024">
    <property type="protein sequence ID" value="CEN31571.1"/>
    <property type="molecule type" value="Genomic_DNA"/>
</dbReference>
<evidence type="ECO:0000256" key="5">
    <source>
        <dbReference type="ARBA" id="ARBA00022525"/>
    </source>
</evidence>
<evidence type="ECO:0000259" key="8">
    <source>
        <dbReference type="Pfam" id="PF00460"/>
    </source>
</evidence>
<dbReference type="PANTHER" id="PTHR30033">
    <property type="entry name" value="FLAGELLAR HOOK-ASSOCIATED PROTEIN 1"/>
    <property type="match status" value="1"/>
</dbReference>
<dbReference type="InterPro" id="IPR010930">
    <property type="entry name" value="Flg_bb/hook_C_dom"/>
</dbReference>
<dbReference type="GO" id="GO:0044780">
    <property type="term" value="P:bacterial-type flagellum assembly"/>
    <property type="evidence" value="ECO:0007669"/>
    <property type="project" value="InterPro"/>
</dbReference>
<name>A0A9P1KZ30_PARSO</name>
<dbReference type="Proteomes" id="UP000049685">
    <property type="component" value="Unassembled WGS sequence"/>
</dbReference>
<evidence type="ECO:0000256" key="4">
    <source>
        <dbReference type="ARBA" id="ARBA00016244"/>
    </source>
</evidence>
<dbReference type="NCBIfam" id="TIGR02492">
    <property type="entry name" value="flgK_ends"/>
    <property type="match status" value="1"/>
</dbReference>
<dbReference type="GO" id="GO:0009424">
    <property type="term" value="C:bacterial-type flagellum hook"/>
    <property type="evidence" value="ECO:0007669"/>
    <property type="project" value="UniProtKB-UniRule"/>
</dbReference>
<evidence type="ECO:0000256" key="1">
    <source>
        <dbReference type="ARBA" id="ARBA00004365"/>
    </source>
</evidence>
<evidence type="ECO:0000256" key="6">
    <source>
        <dbReference type="ARBA" id="ARBA00023143"/>
    </source>
</evidence>
<dbReference type="InterPro" id="IPR053927">
    <property type="entry name" value="FlgK_helical"/>
</dbReference>
<evidence type="ECO:0000256" key="3">
    <source>
        <dbReference type="ARBA" id="ARBA00009677"/>
    </source>
</evidence>
<comment type="subcellular location">
    <subcellularLocation>
        <location evidence="1 7">Bacterial flagellum</location>
    </subcellularLocation>
    <subcellularLocation>
        <location evidence="2 7">Secreted</location>
    </subcellularLocation>
</comment>
<evidence type="ECO:0000313" key="12">
    <source>
        <dbReference type="Proteomes" id="UP000049685"/>
    </source>
</evidence>
<dbReference type="InterPro" id="IPR002371">
    <property type="entry name" value="FlgK"/>
</dbReference>
<dbReference type="InterPro" id="IPR001444">
    <property type="entry name" value="Flag_bb_rod_N"/>
</dbReference>
<keyword evidence="11" id="KW-0282">Flagellum</keyword>
<keyword evidence="11" id="KW-0966">Cell projection</keyword>
<evidence type="ECO:0000256" key="2">
    <source>
        <dbReference type="ARBA" id="ARBA00004613"/>
    </source>
</evidence>
<dbReference type="Pfam" id="PF22638">
    <property type="entry name" value="FlgK_D1"/>
    <property type="match status" value="1"/>
</dbReference>
<dbReference type="SUPFAM" id="SSF64518">
    <property type="entry name" value="Phase 1 flagellin"/>
    <property type="match status" value="1"/>
</dbReference>
<dbReference type="AlphaFoldDB" id="A0A9P1KZ30"/>
<protein>
    <recommendedName>
        <fullName evidence="4 7">Flagellar hook-associated protein 1</fullName>
        <shortName evidence="7">HAP1</shortName>
    </recommendedName>
</protein>
<keyword evidence="5 7" id="KW-0964">Secreted</keyword>
<keyword evidence="11" id="KW-0969">Cilium</keyword>
<evidence type="ECO:0000259" key="10">
    <source>
        <dbReference type="Pfam" id="PF22638"/>
    </source>
</evidence>
<feature type="domain" description="Flagellar basal body rod protein N-terminal" evidence="8">
    <location>
        <begin position="8"/>
        <end position="37"/>
    </location>
</feature>
<evidence type="ECO:0000313" key="11">
    <source>
        <dbReference type="EMBL" id="CEN31571.1"/>
    </source>
</evidence>
<comment type="similarity">
    <text evidence="3 7">Belongs to the flagella basal body rod proteins family.</text>
</comment>
<evidence type="ECO:0000259" key="9">
    <source>
        <dbReference type="Pfam" id="PF06429"/>
    </source>
</evidence>
<dbReference type="PANTHER" id="PTHR30033:SF1">
    <property type="entry name" value="FLAGELLAR HOOK-ASSOCIATED PROTEIN 1"/>
    <property type="match status" value="1"/>
</dbReference>
<reference evidence="12" key="1">
    <citation type="submission" date="2015-01" db="EMBL/GenBank/DDBJ databases">
        <authorList>
            <person name="Aslett A.Martin."/>
            <person name="De Silva Nishadi"/>
        </authorList>
    </citation>
    <scope>NUCLEOTIDE SEQUENCE [LARGE SCALE GENOMIC DNA]</scope>
    <source>
        <strain evidence="12">UMC4404</strain>
    </source>
</reference>
<proteinExistence type="inferred from homology"/>
<sequence>MSGLLGSLQSARTGMSVSQASIQTTSHNLNNLNTPGYSRQRVEQSARSAYSYPGYSSTLGAGQLGTGVEATDITRIRNTFYDFQYRSETHGFGETGIKYDHYTTMENIFGEPSETGISASINNFFTSWQELAKNPEDKGSKDIVIQNSDYLAKKISNAYSKLDNLSESAQKKLDENVKEVNGKLDQLKELDKQIRLIQGSGKSPNDLMDERDKILDDLSFKMNIQDEDVQKLMKNKIENGKDITAADLKAIKTVSGEIKGSLEMIEKINGFKEDVKELAKGINDSVNKSLGMDFFEVGTKPILKVKDDILNKTTDINVSADTAQKLYKLKDAKVSIGKDNITINNFYNDTIQRLGNECQEVRRNEKNQSKMIKEIQTSRLNVSGVSLDEEMISLVQYQHAYNASAKVVSTINSLLDVVINGLIR</sequence>
<evidence type="ECO:0000256" key="7">
    <source>
        <dbReference type="RuleBase" id="RU362065"/>
    </source>
</evidence>
<comment type="caution">
    <text evidence="11">The sequence shown here is derived from an EMBL/GenBank/DDBJ whole genome shotgun (WGS) entry which is preliminary data.</text>
</comment>
<dbReference type="RefSeq" id="WP_057559099.1">
    <property type="nucleotide sequence ID" value="NZ_CDNY01000024.1"/>
</dbReference>
<keyword evidence="6 7" id="KW-0975">Bacterial flagellum</keyword>
<dbReference type="Pfam" id="PF06429">
    <property type="entry name" value="Flg_bbr_C"/>
    <property type="match status" value="1"/>
</dbReference>
<gene>
    <name evidence="7 11" type="primary">flgK</name>
    <name evidence="11" type="ORF">UMC4404_21541</name>
</gene>
<feature type="domain" description="Flagellar basal-body/hook protein C-terminal" evidence="9">
    <location>
        <begin position="378"/>
        <end position="420"/>
    </location>
</feature>
<dbReference type="GO" id="GO:0005576">
    <property type="term" value="C:extracellular region"/>
    <property type="evidence" value="ECO:0007669"/>
    <property type="project" value="UniProtKB-SubCell"/>
</dbReference>
<organism evidence="11 12">
    <name type="scientific">Paraclostridium sordellii</name>
    <name type="common">Clostridium sordellii</name>
    <dbReference type="NCBI Taxonomy" id="1505"/>
    <lineage>
        <taxon>Bacteria</taxon>
        <taxon>Bacillati</taxon>
        <taxon>Bacillota</taxon>
        <taxon>Clostridia</taxon>
        <taxon>Peptostreptococcales</taxon>
        <taxon>Peptostreptococcaceae</taxon>
        <taxon>Paraclostridium</taxon>
    </lineage>
</organism>
<accession>A0A9P1KZ30</accession>